<dbReference type="AlphaFoldDB" id="A0A7C0Y8G3"/>
<evidence type="ECO:0000313" key="1">
    <source>
        <dbReference type="EMBL" id="HDD45110.1"/>
    </source>
</evidence>
<proteinExistence type="predicted"/>
<sequence>MKKKTIIKLKLKSEKKTYYLEKEIEGELLYCPKGTLISFAKDWACEEVKFYSISITKNEIIAYIDVDSYIVEEELKEYKKTLMKEGFKCI</sequence>
<gene>
    <name evidence="1" type="ORF">ENG63_09680</name>
</gene>
<name>A0A7C0Y8G3_DESA2</name>
<organism evidence="1">
    <name type="scientific">Desulfofervidus auxilii</name>
    <dbReference type="NCBI Taxonomy" id="1621989"/>
    <lineage>
        <taxon>Bacteria</taxon>
        <taxon>Pseudomonadati</taxon>
        <taxon>Thermodesulfobacteriota</taxon>
        <taxon>Candidatus Desulfofervidia</taxon>
        <taxon>Candidatus Desulfofervidales</taxon>
        <taxon>Candidatus Desulfofervidaceae</taxon>
        <taxon>Candidatus Desulfofervidus</taxon>
    </lineage>
</organism>
<accession>A0A7C0Y8G3</accession>
<comment type="caution">
    <text evidence="1">The sequence shown here is derived from an EMBL/GenBank/DDBJ whole genome shotgun (WGS) entry which is preliminary data.</text>
</comment>
<reference evidence="1" key="1">
    <citation type="journal article" date="2020" name="mSystems">
        <title>Genome- and Community-Level Interaction Insights into Carbon Utilization and Element Cycling Functions of Hydrothermarchaeota in Hydrothermal Sediment.</title>
        <authorList>
            <person name="Zhou Z."/>
            <person name="Liu Y."/>
            <person name="Xu W."/>
            <person name="Pan J."/>
            <person name="Luo Z.H."/>
            <person name="Li M."/>
        </authorList>
    </citation>
    <scope>NUCLEOTIDE SEQUENCE [LARGE SCALE GENOMIC DNA]</scope>
    <source>
        <strain evidence="1">HyVt-233</strain>
    </source>
</reference>
<dbReference type="Proteomes" id="UP000886289">
    <property type="component" value="Unassembled WGS sequence"/>
</dbReference>
<protein>
    <submittedName>
        <fullName evidence="1">Uncharacterized protein</fullName>
    </submittedName>
</protein>
<dbReference type="EMBL" id="DRBS01000359">
    <property type="protein sequence ID" value="HDD45110.1"/>
    <property type="molecule type" value="Genomic_DNA"/>
</dbReference>